<reference evidence="1" key="1">
    <citation type="journal article" date="2021" name="Proc. Natl. Acad. Sci. U.S.A.">
        <title>A Catalog of Tens of Thousands of Viruses from Human Metagenomes Reveals Hidden Associations with Chronic Diseases.</title>
        <authorList>
            <person name="Tisza M.J."/>
            <person name="Buck C.B."/>
        </authorList>
    </citation>
    <scope>NUCLEOTIDE SEQUENCE</scope>
    <source>
        <strain evidence="1">CtOZu12</strain>
    </source>
</reference>
<organism evidence="1">
    <name type="scientific">Bacteriophage sp</name>
    <dbReference type="NCBI Taxonomy" id="38018"/>
    <lineage>
        <taxon>Viruses</taxon>
    </lineage>
</organism>
<proteinExistence type="predicted"/>
<sequence>MLYHLSRDPNLTILTPKIPETAVAFNEDVSIPRVCFSPTIKGCLSALQDIGTEYYVYTPVNQKLKGYSCKTHVIDAIITGECWIKKPVQVKKVGKIKSVFIGIGEKRFINYKGHKELISKFIYTYEWKERY</sequence>
<dbReference type="EMBL" id="BK029940">
    <property type="protein sequence ID" value="DAD55857.1"/>
    <property type="molecule type" value="Genomic_DNA"/>
</dbReference>
<protein>
    <submittedName>
        <fullName evidence="1">Uncharacterized protein</fullName>
    </submittedName>
</protein>
<evidence type="ECO:0000313" key="1">
    <source>
        <dbReference type="EMBL" id="DAD55857.1"/>
    </source>
</evidence>
<name>A0A8D9UHM7_9VIRU</name>
<accession>A0A8D9UHM7</accession>